<organism evidence="2 3">
    <name type="scientific">Marisediminitalea aggregata</name>
    <dbReference type="NCBI Taxonomy" id="634436"/>
    <lineage>
        <taxon>Bacteria</taxon>
        <taxon>Pseudomonadati</taxon>
        <taxon>Pseudomonadota</taxon>
        <taxon>Gammaproteobacteria</taxon>
        <taxon>Alteromonadales</taxon>
        <taxon>Alteromonadaceae</taxon>
        <taxon>Marisediminitalea</taxon>
    </lineage>
</organism>
<protein>
    <submittedName>
        <fullName evidence="2">Uncharacterized protein</fullName>
    </submittedName>
</protein>
<dbReference type="STRING" id="634436.SAMN05216361_1681"/>
<keyword evidence="3" id="KW-1185">Reference proteome</keyword>
<dbReference type="RefSeq" id="WP_073320653.1">
    <property type="nucleotide sequence ID" value="NZ_FQWD01000002.1"/>
</dbReference>
<evidence type="ECO:0000256" key="1">
    <source>
        <dbReference type="SAM" id="Phobius"/>
    </source>
</evidence>
<dbReference type="Proteomes" id="UP000184520">
    <property type="component" value="Unassembled WGS sequence"/>
</dbReference>
<keyword evidence="1" id="KW-0472">Membrane</keyword>
<evidence type="ECO:0000313" key="3">
    <source>
        <dbReference type="Proteomes" id="UP000184520"/>
    </source>
</evidence>
<name>A0A1M5HYK2_9ALTE</name>
<feature type="transmembrane region" description="Helical" evidence="1">
    <location>
        <begin position="131"/>
        <end position="154"/>
    </location>
</feature>
<gene>
    <name evidence="2" type="ORF">SAMN05216361_1681</name>
</gene>
<dbReference type="AlphaFoldDB" id="A0A1M5HYK2"/>
<feature type="transmembrane region" description="Helical" evidence="1">
    <location>
        <begin position="103"/>
        <end position="125"/>
    </location>
</feature>
<dbReference type="OrthoDB" id="6331747at2"/>
<feature type="transmembrane region" description="Helical" evidence="1">
    <location>
        <begin position="17"/>
        <end position="36"/>
    </location>
</feature>
<evidence type="ECO:0000313" key="2">
    <source>
        <dbReference type="EMBL" id="SHG20909.1"/>
    </source>
</evidence>
<sequence length="163" mass="18346">MTATQVNTLSIAEKEQLYLNLTGKCSIALACFWALLTVEDANVFNDGIFHWIFEGTLLVCLISLICFAIKSWSYKGQFHTKAFWTMQFSDEYTDYVSSLSIRLAFMVMSIGLMMLVVFGDSQWFYDLAGENALLSLAQIVLSLSFLLHGIVVLVKLQGNDNDE</sequence>
<keyword evidence="1" id="KW-0812">Transmembrane</keyword>
<feature type="transmembrane region" description="Helical" evidence="1">
    <location>
        <begin position="48"/>
        <end position="69"/>
    </location>
</feature>
<proteinExistence type="predicted"/>
<accession>A0A1M5HYK2</accession>
<dbReference type="EMBL" id="FQWD01000002">
    <property type="protein sequence ID" value="SHG20909.1"/>
    <property type="molecule type" value="Genomic_DNA"/>
</dbReference>
<reference evidence="3" key="1">
    <citation type="submission" date="2016-11" db="EMBL/GenBank/DDBJ databases">
        <authorList>
            <person name="Varghese N."/>
            <person name="Submissions S."/>
        </authorList>
    </citation>
    <scope>NUCLEOTIDE SEQUENCE [LARGE SCALE GENOMIC DNA]</scope>
    <source>
        <strain evidence="3">CGMCC 1.8995</strain>
    </source>
</reference>
<keyword evidence="1" id="KW-1133">Transmembrane helix</keyword>